<dbReference type="AlphaFoldDB" id="A0A0K1PMM1"/>
<evidence type="ECO:0000256" key="1">
    <source>
        <dbReference type="SAM" id="Phobius"/>
    </source>
</evidence>
<dbReference type="STRING" id="1391654.AKJ09_01421"/>
<evidence type="ECO:0000313" key="3">
    <source>
        <dbReference type="Proteomes" id="UP000064967"/>
    </source>
</evidence>
<keyword evidence="3" id="KW-1185">Reference proteome</keyword>
<feature type="transmembrane region" description="Helical" evidence="1">
    <location>
        <begin position="28"/>
        <end position="46"/>
    </location>
</feature>
<dbReference type="EMBL" id="CP012333">
    <property type="protein sequence ID" value="AKU94757.1"/>
    <property type="molecule type" value="Genomic_DNA"/>
</dbReference>
<keyword evidence="1" id="KW-1133">Transmembrane helix</keyword>
<sequence>MNTKNVLVRCRNWFTRLAGDTRGEMVEYAIVVGVVALSAIAAYTAFGDSIKGKIQEEGGKVTSIRTG</sequence>
<accession>A0A0K1PMM1</accession>
<organism evidence="2 3">
    <name type="scientific">Labilithrix luteola</name>
    <dbReference type="NCBI Taxonomy" id="1391654"/>
    <lineage>
        <taxon>Bacteria</taxon>
        <taxon>Pseudomonadati</taxon>
        <taxon>Myxococcota</taxon>
        <taxon>Polyangia</taxon>
        <taxon>Polyangiales</taxon>
        <taxon>Labilitrichaceae</taxon>
        <taxon>Labilithrix</taxon>
    </lineage>
</organism>
<evidence type="ECO:0000313" key="2">
    <source>
        <dbReference type="EMBL" id="AKU94757.1"/>
    </source>
</evidence>
<gene>
    <name evidence="2" type="ORF">AKJ09_01421</name>
</gene>
<dbReference type="Proteomes" id="UP000064967">
    <property type="component" value="Chromosome"/>
</dbReference>
<dbReference type="KEGG" id="llu:AKJ09_01421"/>
<reference evidence="2 3" key="1">
    <citation type="submission" date="2015-08" db="EMBL/GenBank/DDBJ databases">
        <authorList>
            <person name="Babu N.S."/>
            <person name="Beckwith C.J."/>
            <person name="Beseler K.G."/>
            <person name="Brison A."/>
            <person name="Carone J.V."/>
            <person name="Caskin T.P."/>
            <person name="Diamond M."/>
            <person name="Durham M.E."/>
            <person name="Foxe J.M."/>
            <person name="Go M."/>
            <person name="Henderson B.A."/>
            <person name="Jones I.B."/>
            <person name="McGettigan J.A."/>
            <person name="Micheletti S.J."/>
            <person name="Nasrallah M.E."/>
            <person name="Ortiz D."/>
            <person name="Piller C.R."/>
            <person name="Privatt S.R."/>
            <person name="Schneider S.L."/>
            <person name="Sharp S."/>
            <person name="Smith T.C."/>
            <person name="Stanton J.D."/>
            <person name="Ullery H.E."/>
            <person name="Wilson R.J."/>
            <person name="Serrano M.G."/>
            <person name="Buck G."/>
            <person name="Lee V."/>
            <person name="Wang Y."/>
            <person name="Carvalho R."/>
            <person name="Voegtly L."/>
            <person name="Shi R."/>
            <person name="Duckworth R."/>
            <person name="Johnson A."/>
            <person name="Loviza R."/>
            <person name="Walstead R."/>
            <person name="Shah Z."/>
            <person name="Kiflezghi M."/>
            <person name="Wade K."/>
            <person name="Ball S.L."/>
            <person name="Bradley K.W."/>
            <person name="Asai D.J."/>
            <person name="Bowman C.A."/>
            <person name="Russell D.A."/>
            <person name="Pope W.H."/>
            <person name="Jacobs-Sera D."/>
            <person name="Hendrix R.W."/>
            <person name="Hatfull G.F."/>
        </authorList>
    </citation>
    <scope>NUCLEOTIDE SEQUENCE [LARGE SCALE GENOMIC DNA]</scope>
    <source>
        <strain evidence="2 3">DSM 27648</strain>
    </source>
</reference>
<keyword evidence="1" id="KW-0812">Transmembrane</keyword>
<evidence type="ECO:0008006" key="4">
    <source>
        <dbReference type="Google" id="ProtNLM"/>
    </source>
</evidence>
<proteinExistence type="predicted"/>
<dbReference type="RefSeq" id="WP_146646310.1">
    <property type="nucleotide sequence ID" value="NZ_CP012333.1"/>
</dbReference>
<keyword evidence="1" id="KW-0472">Membrane</keyword>
<protein>
    <recommendedName>
        <fullName evidence="4">Flp pilus assembly protein, pilin Flp</fullName>
    </recommendedName>
</protein>
<name>A0A0K1PMM1_9BACT</name>